<organism evidence="6 7">
    <name type="scientific">Apis cerana cerana</name>
    <name type="common">Oriental honeybee</name>
    <dbReference type="NCBI Taxonomy" id="94128"/>
    <lineage>
        <taxon>Eukaryota</taxon>
        <taxon>Metazoa</taxon>
        <taxon>Ecdysozoa</taxon>
        <taxon>Arthropoda</taxon>
        <taxon>Hexapoda</taxon>
        <taxon>Insecta</taxon>
        <taxon>Pterygota</taxon>
        <taxon>Neoptera</taxon>
        <taxon>Endopterygota</taxon>
        <taxon>Hymenoptera</taxon>
        <taxon>Apocrita</taxon>
        <taxon>Aculeata</taxon>
        <taxon>Apoidea</taxon>
        <taxon>Anthophila</taxon>
        <taxon>Apidae</taxon>
        <taxon>Apis</taxon>
    </lineage>
</organism>
<dbReference type="Pfam" id="PF00201">
    <property type="entry name" value="UDPGT"/>
    <property type="match status" value="1"/>
</dbReference>
<evidence type="ECO:0000256" key="5">
    <source>
        <dbReference type="SAM" id="SignalP"/>
    </source>
</evidence>
<dbReference type="EMBL" id="KZ288279">
    <property type="protein sequence ID" value="PBC29691.1"/>
    <property type="molecule type" value="Genomic_DNA"/>
</dbReference>
<gene>
    <name evidence="6" type="ORF">APICC_03079</name>
</gene>
<keyword evidence="3 4" id="KW-0808">Transferase</keyword>
<feature type="signal peptide" evidence="5">
    <location>
        <begin position="1"/>
        <end position="19"/>
    </location>
</feature>
<dbReference type="PANTHER" id="PTHR48043">
    <property type="entry name" value="EG:EG0003.4 PROTEIN-RELATED"/>
    <property type="match status" value="1"/>
</dbReference>
<name>A0A2A3EFA1_APICC</name>
<dbReference type="GO" id="GO:0008194">
    <property type="term" value="F:UDP-glycosyltransferase activity"/>
    <property type="evidence" value="ECO:0007669"/>
    <property type="project" value="InterPro"/>
</dbReference>
<protein>
    <submittedName>
        <fullName evidence="6">UDP-glucuronosyltransferase</fullName>
    </submittedName>
</protein>
<reference evidence="6 7" key="1">
    <citation type="submission" date="2014-07" db="EMBL/GenBank/DDBJ databases">
        <title>Genomic and transcriptomic analysis on Apis cerana provide comprehensive insights into honey bee biology.</title>
        <authorList>
            <person name="Diao Q."/>
            <person name="Sun L."/>
            <person name="Zheng H."/>
            <person name="Zheng H."/>
            <person name="Xu S."/>
            <person name="Wang S."/>
            <person name="Zeng Z."/>
            <person name="Hu F."/>
            <person name="Su S."/>
            <person name="Wu J."/>
        </authorList>
    </citation>
    <scope>NUCLEOTIDE SEQUENCE [LARGE SCALE GENOMIC DNA]</scope>
    <source>
        <tissue evidence="6">Pupae without intestine</tissue>
    </source>
</reference>
<dbReference type="Proteomes" id="UP000242457">
    <property type="component" value="Unassembled WGS sequence"/>
</dbReference>
<evidence type="ECO:0000256" key="4">
    <source>
        <dbReference type="RuleBase" id="RU003718"/>
    </source>
</evidence>
<accession>A0A2A3EFA1</accession>
<dbReference type="Gene3D" id="3.40.50.2000">
    <property type="entry name" value="Glycogen Phosphorylase B"/>
    <property type="match status" value="1"/>
</dbReference>
<dbReference type="OrthoDB" id="5835829at2759"/>
<proteinExistence type="inferred from homology"/>
<comment type="similarity">
    <text evidence="1 4">Belongs to the UDP-glycosyltransferase family.</text>
</comment>
<keyword evidence="5" id="KW-0732">Signal</keyword>
<dbReference type="PANTHER" id="PTHR48043:SF145">
    <property type="entry name" value="FI06409P-RELATED"/>
    <property type="match status" value="1"/>
</dbReference>
<evidence type="ECO:0000256" key="1">
    <source>
        <dbReference type="ARBA" id="ARBA00009995"/>
    </source>
</evidence>
<dbReference type="SUPFAM" id="SSF53756">
    <property type="entry name" value="UDP-Glycosyltransferase/glycogen phosphorylase"/>
    <property type="match status" value="1"/>
</dbReference>
<evidence type="ECO:0000256" key="2">
    <source>
        <dbReference type="ARBA" id="ARBA00022676"/>
    </source>
</evidence>
<dbReference type="FunFam" id="3.40.50.2000:FF:000050">
    <property type="entry name" value="UDP-glucuronosyltransferase"/>
    <property type="match status" value="1"/>
</dbReference>
<dbReference type="InterPro" id="IPR035595">
    <property type="entry name" value="UDP_glycos_trans_CS"/>
</dbReference>
<dbReference type="STRING" id="94128.A0A2A3EFA1"/>
<dbReference type="PROSITE" id="PS00375">
    <property type="entry name" value="UDPGT"/>
    <property type="match status" value="1"/>
</dbReference>
<feature type="chain" id="PRO_5013285663" evidence="5">
    <location>
        <begin position="20"/>
        <end position="561"/>
    </location>
</feature>
<evidence type="ECO:0000313" key="6">
    <source>
        <dbReference type="EMBL" id="PBC29691.1"/>
    </source>
</evidence>
<sequence>MRLLLSICLVILTCGWCDGLRILALFPITGKSHWIMEERLMIKLAERGHHVDIYTHFPTKNPPKNYNQYSLEGSLEIAVNNITMDNVTNFEKANLAMLSYMTGDQLCDLMKHPHFQELIKNPPKEPYDLIATELFMSPCYLVFGTYLKAPVVGMITSSFIDWINHRVGNPINLAITPGLFTSFTERMTFWERLQNTFITNMIMMETDYYVNKQKTYVKQYMDIDIEIPELYKNLALILVNSHHSVTGVTTKSTGVIEVGGLHVKENGDPLTPEMEKWLNESTHGCVYFTFGSMVRIETFHKSLLETFYKVFKRIAPVRVMMKVAKKEDLLPGLPENVMIQPWYPQISVLKHKNLKAFITHGGLMGTQEAIYFGIPVIGIPLFGDQKLNLQNMARKNVGVNLGSFNNVTEENLYNALKSVLDDKKYKSNMQKLSELFKDRPMTALDTAVYWVEYVARHGYILQSSAIDLNMFQQSLLDVYGFMALSVKEIFVKFSDWLLLENYLQYNKYSFHWIPLYIIILSLIKLLSTDLSTREIIQPLLNEITFIITIFKSYQVSANLFQ</sequence>
<evidence type="ECO:0000256" key="3">
    <source>
        <dbReference type="ARBA" id="ARBA00022679"/>
    </source>
</evidence>
<dbReference type="InterPro" id="IPR002213">
    <property type="entry name" value="UDP_glucos_trans"/>
</dbReference>
<dbReference type="AlphaFoldDB" id="A0A2A3EFA1"/>
<keyword evidence="7" id="KW-1185">Reference proteome</keyword>
<dbReference type="CDD" id="cd03784">
    <property type="entry name" value="GT1_Gtf-like"/>
    <property type="match status" value="1"/>
</dbReference>
<dbReference type="InterPro" id="IPR050271">
    <property type="entry name" value="UDP-glycosyltransferase"/>
</dbReference>
<keyword evidence="2 4" id="KW-0328">Glycosyltransferase</keyword>
<evidence type="ECO:0000313" key="7">
    <source>
        <dbReference type="Proteomes" id="UP000242457"/>
    </source>
</evidence>